<evidence type="ECO:0000313" key="7">
    <source>
        <dbReference type="Proteomes" id="UP000294980"/>
    </source>
</evidence>
<keyword evidence="2" id="KW-0058">Aromatic hydrocarbons catabolism</keyword>
<accession>A0A4R2KWK7</accession>
<name>A0A4R2KWK7_9GAMM</name>
<dbReference type="InterPro" id="IPR010497">
    <property type="entry name" value="Epoxide_hydro_N"/>
</dbReference>
<dbReference type="AlphaFoldDB" id="A0A4R2KWK7"/>
<protein>
    <submittedName>
        <fullName evidence="6">Pimeloyl-ACP methyl ester carboxylesterase</fullName>
    </submittedName>
</protein>
<dbReference type="PANTHER" id="PTHR21661">
    <property type="entry name" value="EPOXIDE HYDROLASE 1-RELATED"/>
    <property type="match status" value="1"/>
</dbReference>
<feature type="active site" description="Proton acceptor" evidence="4">
    <location>
        <position position="361"/>
    </location>
</feature>
<dbReference type="PRINTS" id="PR00412">
    <property type="entry name" value="EPOXHYDRLASE"/>
</dbReference>
<evidence type="ECO:0000256" key="4">
    <source>
        <dbReference type="PIRSR" id="PIRSR001112-1"/>
    </source>
</evidence>
<reference evidence="6 7" key="1">
    <citation type="submission" date="2019-03" db="EMBL/GenBank/DDBJ databases">
        <title>Genomic Encyclopedia of Type Strains, Phase IV (KMG-IV): sequencing the most valuable type-strain genomes for metagenomic binning, comparative biology and taxonomic classification.</title>
        <authorList>
            <person name="Goeker M."/>
        </authorList>
    </citation>
    <scope>NUCLEOTIDE SEQUENCE [LARGE SCALE GENOMIC DNA]</scope>
    <source>
        <strain evidence="6 7">DSM 23344</strain>
    </source>
</reference>
<sequence>MQQAVYPFRIDIPQAQLDDLQYRLSRTRWPDAETCEGWDQGTPLSYAKALSAHWAKSYDWRRCEARLNGWQQFTTDIDGLSIHFIHRMSPNPDALPLLITHGWPGSVIEFHKVIEPLADPAAHGGDTADAFHLVIPSLPGYGFSGKPTGTGTSVEKIAALWGTLMQRLGYERYVAQGGDWGSLVTLAMATARPAGLAGVHVNMPVAAPDANNMDALTDAERTALAALEHYQRWGSGYARQQSTRPQSLAYGLADSPVGQMSWIVEKFQAWTDCERDGVRHPENALSRDEMLDNVMLYWLNNTAGSSARLYWESFHHTAFDPVELPVGCSLFPGEILRTSRRWAEKRFLNLIHWNELPRGGHFAAFEQPQLFVEELRRCFRALR</sequence>
<dbReference type="EMBL" id="SLWX01000007">
    <property type="protein sequence ID" value="TCO75649.1"/>
    <property type="molecule type" value="Genomic_DNA"/>
</dbReference>
<dbReference type="PANTHER" id="PTHR21661:SF35">
    <property type="entry name" value="EPOXIDE HYDROLASE"/>
    <property type="match status" value="1"/>
</dbReference>
<dbReference type="Pfam" id="PF06441">
    <property type="entry name" value="EHN"/>
    <property type="match status" value="1"/>
</dbReference>
<feature type="domain" description="Epoxide hydrolase N-terminal" evidence="5">
    <location>
        <begin position="6"/>
        <end position="110"/>
    </location>
</feature>
<dbReference type="InterPro" id="IPR000639">
    <property type="entry name" value="Epox_hydrolase-like"/>
</dbReference>
<evidence type="ECO:0000256" key="3">
    <source>
        <dbReference type="ARBA" id="ARBA00022801"/>
    </source>
</evidence>
<evidence type="ECO:0000313" key="6">
    <source>
        <dbReference type="EMBL" id="TCO75649.1"/>
    </source>
</evidence>
<keyword evidence="7" id="KW-1185">Reference proteome</keyword>
<keyword evidence="3" id="KW-0378">Hydrolase</keyword>
<dbReference type="Proteomes" id="UP000294980">
    <property type="component" value="Unassembled WGS sequence"/>
</dbReference>
<dbReference type="InterPro" id="IPR016292">
    <property type="entry name" value="Epoxide_hydrolase"/>
</dbReference>
<dbReference type="Gene3D" id="3.40.50.1820">
    <property type="entry name" value="alpha/beta hydrolase"/>
    <property type="match status" value="1"/>
</dbReference>
<dbReference type="SUPFAM" id="SSF53474">
    <property type="entry name" value="alpha/beta-Hydrolases"/>
    <property type="match status" value="1"/>
</dbReference>
<organism evidence="6 7">
    <name type="scientific">Chromatocurvus halotolerans</name>
    <dbReference type="NCBI Taxonomy" id="1132028"/>
    <lineage>
        <taxon>Bacteria</taxon>
        <taxon>Pseudomonadati</taxon>
        <taxon>Pseudomonadota</taxon>
        <taxon>Gammaproteobacteria</taxon>
        <taxon>Cellvibrionales</taxon>
        <taxon>Halieaceae</taxon>
        <taxon>Chromatocurvus</taxon>
    </lineage>
</organism>
<dbReference type="OrthoDB" id="9780765at2"/>
<comment type="caution">
    <text evidence="6">The sequence shown here is derived from an EMBL/GenBank/DDBJ whole genome shotgun (WGS) entry which is preliminary data.</text>
</comment>
<feature type="active site" description="Proton donor" evidence="4">
    <location>
        <position position="310"/>
    </location>
</feature>
<feature type="active site" description="Nucleophile" evidence="4">
    <location>
        <position position="179"/>
    </location>
</feature>
<dbReference type="GO" id="GO:0004301">
    <property type="term" value="F:epoxide hydrolase activity"/>
    <property type="evidence" value="ECO:0007669"/>
    <property type="project" value="TreeGrafter"/>
</dbReference>
<evidence type="ECO:0000259" key="5">
    <source>
        <dbReference type="Pfam" id="PF06441"/>
    </source>
</evidence>
<evidence type="ECO:0000256" key="2">
    <source>
        <dbReference type="ARBA" id="ARBA00022797"/>
    </source>
</evidence>
<gene>
    <name evidence="6" type="ORF">EV688_10767</name>
</gene>
<dbReference type="RefSeq" id="WP_117317689.1">
    <property type="nucleotide sequence ID" value="NZ_QQSW01000009.1"/>
</dbReference>
<dbReference type="PIRSF" id="PIRSF001112">
    <property type="entry name" value="Epoxide_hydrolase"/>
    <property type="match status" value="1"/>
</dbReference>
<dbReference type="InterPro" id="IPR029058">
    <property type="entry name" value="AB_hydrolase_fold"/>
</dbReference>
<evidence type="ECO:0000256" key="1">
    <source>
        <dbReference type="ARBA" id="ARBA00010088"/>
    </source>
</evidence>
<dbReference type="GO" id="GO:0097176">
    <property type="term" value="P:epoxide metabolic process"/>
    <property type="evidence" value="ECO:0007669"/>
    <property type="project" value="TreeGrafter"/>
</dbReference>
<comment type="similarity">
    <text evidence="1">Belongs to the peptidase S33 family.</text>
</comment>
<proteinExistence type="inferred from homology"/>